<dbReference type="Proteomes" id="UP001240236">
    <property type="component" value="Unassembled WGS sequence"/>
</dbReference>
<dbReference type="RefSeq" id="WP_307233978.1">
    <property type="nucleotide sequence ID" value="NZ_JAUSUZ010000001.1"/>
</dbReference>
<feature type="compositionally biased region" description="Basic and acidic residues" evidence="1">
    <location>
        <begin position="44"/>
        <end position="61"/>
    </location>
</feature>
<reference evidence="2 3" key="1">
    <citation type="submission" date="2023-07" db="EMBL/GenBank/DDBJ databases">
        <title>Sequencing the genomes of 1000 actinobacteria strains.</title>
        <authorList>
            <person name="Klenk H.-P."/>
        </authorList>
    </citation>
    <scope>NUCLEOTIDE SEQUENCE [LARGE SCALE GENOMIC DNA]</scope>
    <source>
        <strain evidence="2 3">DSM 44709</strain>
    </source>
</reference>
<keyword evidence="3" id="KW-1185">Reference proteome</keyword>
<name>A0AAE3VTJ4_9ACTN</name>
<protein>
    <submittedName>
        <fullName evidence="2">Uncharacterized protein</fullName>
    </submittedName>
</protein>
<evidence type="ECO:0000256" key="1">
    <source>
        <dbReference type="SAM" id="MobiDB-lite"/>
    </source>
</evidence>
<accession>A0AAE3VTJ4</accession>
<dbReference type="EMBL" id="JAUSUZ010000001">
    <property type="protein sequence ID" value="MDQ0363387.1"/>
    <property type="molecule type" value="Genomic_DNA"/>
</dbReference>
<organism evidence="2 3">
    <name type="scientific">Catenuloplanes indicus</name>
    <dbReference type="NCBI Taxonomy" id="137267"/>
    <lineage>
        <taxon>Bacteria</taxon>
        <taxon>Bacillati</taxon>
        <taxon>Actinomycetota</taxon>
        <taxon>Actinomycetes</taxon>
        <taxon>Micromonosporales</taxon>
        <taxon>Micromonosporaceae</taxon>
        <taxon>Catenuloplanes</taxon>
    </lineage>
</organism>
<feature type="region of interest" description="Disordered" evidence="1">
    <location>
        <begin position="30"/>
        <end position="61"/>
    </location>
</feature>
<sequence>MTADGDLLTQAADYLDNVLAACSPGPWRRTGHGDFGPGVSATPDRWDPTDPHLSVETDDGDRGRADAAYIEAVNPIVGHALRDLLRVAVQSSAPSDYLLAAAREILAGRDAYPY</sequence>
<evidence type="ECO:0000313" key="3">
    <source>
        <dbReference type="Proteomes" id="UP001240236"/>
    </source>
</evidence>
<evidence type="ECO:0000313" key="2">
    <source>
        <dbReference type="EMBL" id="MDQ0363387.1"/>
    </source>
</evidence>
<comment type="caution">
    <text evidence="2">The sequence shown here is derived from an EMBL/GenBank/DDBJ whole genome shotgun (WGS) entry which is preliminary data.</text>
</comment>
<proteinExistence type="predicted"/>
<dbReference type="AlphaFoldDB" id="A0AAE3VTJ4"/>
<gene>
    <name evidence="2" type="ORF">J2S42_000056</name>
</gene>